<proteinExistence type="predicted"/>
<sequence length="283" mass="29821">MAARKNVDDIVTEDENIARIEEGLASSARSGEANSHTGFCLSASVVTISQKLIAEVIGTYFVIFAGCGSVAVNKIYGSVTFPGVCVTWGLIVMVMIYSVGHISGAHFNPAVTLTLAINGRFPWKEVPLYILAELLGSIFASGTLSLMCDVTPSAYFGTVPVGSSGQSFVAEIIISFLLMFVISGVVTDNRAIGEFGGIAVGMTIMLNVFVAGPISGASMNPARSLGPAIVKHEYKAIWVYIVGPIIGTIAGAFAYNLMRSTDKPLSELSKTPSFLKSTSKEQS</sequence>
<evidence type="ECO:0000313" key="2">
    <source>
        <dbReference type="Proteomes" id="UP001164539"/>
    </source>
</evidence>
<name>A0ACC1X6A9_MELAZ</name>
<reference evidence="1 2" key="1">
    <citation type="journal article" date="2023" name="Science">
        <title>Complex scaffold remodeling in plant triterpene biosynthesis.</title>
        <authorList>
            <person name="De La Pena R."/>
            <person name="Hodgson H."/>
            <person name="Liu J.C."/>
            <person name="Stephenson M.J."/>
            <person name="Martin A.C."/>
            <person name="Owen C."/>
            <person name="Harkess A."/>
            <person name="Leebens-Mack J."/>
            <person name="Jimenez L.E."/>
            <person name="Osbourn A."/>
            <person name="Sattely E.S."/>
        </authorList>
    </citation>
    <scope>NUCLEOTIDE SEQUENCE [LARGE SCALE GENOMIC DNA]</scope>
    <source>
        <strain evidence="2">cv. JPN11</strain>
        <tissue evidence="1">Leaf</tissue>
    </source>
</reference>
<protein>
    <submittedName>
        <fullName evidence="1">Aquaporin NIP1-1</fullName>
    </submittedName>
</protein>
<evidence type="ECO:0000313" key="1">
    <source>
        <dbReference type="EMBL" id="KAJ4706940.1"/>
    </source>
</evidence>
<gene>
    <name evidence="1" type="ORF">OWV82_020524</name>
</gene>
<organism evidence="1 2">
    <name type="scientific">Melia azedarach</name>
    <name type="common">Chinaberry tree</name>
    <dbReference type="NCBI Taxonomy" id="155640"/>
    <lineage>
        <taxon>Eukaryota</taxon>
        <taxon>Viridiplantae</taxon>
        <taxon>Streptophyta</taxon>
        <taxon>Embryophyta</taxon>
        <taxon>Tracheophyta</taxon>
        <taxon>Spermatophyta</taxon>
        <taxon>Magnoliopsida</taxon>
        <taxon>eudicotyledons</taxon>
        <taxon>Gunneridae</taxon>
        <taxon>Pentapetalae</taxon>
        <taxon>rosids</taxon>
        <taxon>malvids</taxon>
        <taxon>Sapindales</taxon>
        <taxon>Meliaceae</taxon>
        <taxon>Melia</taxon>
    </lineage>
</organism>
<dbReference type="Proteomes" id="UP001164539">
    <property type="component" value="Chromosome 11"/>
</dbReference>
<accession>A0ACC1X6A9</accession>
<keyword evidence="2" id="KW-1185">Reference proteome</keyword>
<dbReference type="EMBL" id="CM051404">
    <property type="protein sequence ID" value="KAJ4706940.1"/>
    <property type="molecule type" value="Genomic_DNA"/>
</dbReference>
<comment type="caution">
    <text evidence="1">The sequence shown here is derived from an EMBL/GenBank/DDBJ whole genome shotgun (WGS) entry which is preliminary data.</text>
</comment>